<dbReference type="SUPFAM" id="SSF53474">
    <property type="entry name" value="alpha/beta-Hydrolases"/>
    <property type="match status" value="1"/>
</dbReference>
<dbReference type="PANTHER" id="PTHR10794">
    <property type="entry name" value="ABHYDROLASE DOMAIN-CONTAINING PROTEIN"/>
    <property type="match status" value="1"/>
</dbReference>
<evidence type="ECO:0000256" key="2">
    <source>
        <dbReference type="SAM" id="MobiDB-lite"/>
    </source>
</evidence>
<name>A0A8S1IQJ0_9CHLO</name>
<comment type="caution">
    <text evidence="4">The sequence shown here is derived from an EMBL/GenBank/DDBJ whole genome shotgun (WGS) entry which is preliminary data.</text>
</comment>
<dbReference type="InterPro" id="IPR029058">
    <property type="entry name" value="AB_hydrolase_fold"/>
</dbReference>
<evidence type="ECO:0000313" key="5">
    <source>
        <dbReference type="Proteomes" id="UP000708148"/>
    </source>
</evidence>
<evidence type="ECO:0000259" key="3">
    <source>
        <dbReference type="Pfam" id="PF00561"/>
    </source>
</evidence>
<dbReference type="AlphaFoldDB" id="A0A8S1IQJ0"/>
<dbReference type="EMBL" id="CAJHUC010000596">
    <property type="protein sequence ID" value="CAD7697047.1"/>
    <property type="molecule type" value="Genomic_DNA"/>
</dbReference>
<feature type="domain" description="AB hydrolase-1" evidence="3">
    <location>
        <begin position="159"/>
        <end position="396"/>
    </location>
</feature>
<proteinExistence type="inferred from homology"/>
<keyword evidence="5" id="KW-1185">Reference proteome</keyword>
<comment type="similarity">
    <text evidence="1">Belongs to the AB hydrolase superfamily. AB hydrolase 4 family.</text>
</comment>
<evidence type="ECO:0000313" key="4">
    <source>
        <dbReference type="EMBL" id="CAD7697047.1"/>
    </source>
</evidence>
<accession>A0A8S1IQJ0</accession>
<dbReference type="GO" id="GO:0047372">
    <property type="term" value="F:monoacylglycerol lipase activity"/>
    <property type="evidence" value="ECO:0007669"/>
    <property type="project" value="TreeGrafter"/>
</dbReference>
<feature type="region of interest" description="Disordered" evidence="2">
    <location>
        <begin position="1"/>
        <end position="20"/>
    </location>
</feature>
<reference evidence="4" key="1">
    <citation type="submission" date="2020-12" db="EMBL/GenBank/DDBJ databases">
        <authorList>
            <person name="Iha C."/>
        </authorList>
    </citation>
    <scope>NUCLEOTIDE SEQUENCE</scope>
</reference>
<dbReference type="InterPro" id="IPR000073">
    <property type="entry name" value="AB_hydrolase_1"/>
</dbReference>
<dbReference type="GO" id="GO:0034338">
    <property type="term" value="F:short-chain carboxylesterase activity"/>
    <property type="evidence" value="ECO:0007669"/>
    <property type="project" value="TreeGrafter"/>
</dbReference>
<dbReference type="Gene3D" id="3.40.50.1820">
    <property type="entry name" value="alpha/beta hydrolase"/>
    <property type="match status" value="1"/>
</dbReference>
<dbReference type="InterPro" id="IPR050960">
    <property type="entry name" value="AB_hydrolase_4_sf"/>
</dbReference>
<protein>
    <recommendedName>
        <fullName evidence="3">AB hydrolase-1 domain-containing protein</fullName>
    </recommendedName>
</protein>
<sequence>MHAPAQWAGRRPAQGLPLLGDQRRLPGHFKFPRTGSRLNRRRTSSDVVAWSAPQSLAAAAAVGAAALCAAAWLSRSRRADVWARGEFNLAVLARCPALVSEYRRFSFCFNGHAETIWGALARRGPRLALRREVLRLDDGGVVTLDWEGQASQGLPDDAPIVILIAGLAGGSKDTYVQYAMQSTGRMGMRPVVFNCRGTANGPMTTPQFYSASFTMDLRGVVAHLGNTQPGVTLLAMGWSLGANILLNYLGEEGATSPIKAAVSLVNPFNLVVSDRALKSGMARLYDRNLGLTMGRMFRPHAPLFRGHMKEDRVQAALNAQTVRDFDEAITSFTFGWADVDAYYRGSGSCNKISRIQVPFLCVQALDDPIAVKEAIPYEDLERNPYCTLVLTETGGHLGWVQAKEPYGAPWSDVVSAEWLASVMKELKARSLRVVNGVNGSIAAGAAVPDISGGQTGSEQLTSSKAPAG</sequence>
<gene>
    <name evidence="4" type="ORF">OSTQU699_LOCUS2408</name>
</gene>
<organism evidence="4 5">
    <name type="scientific">Ostreobium quekettii</name>
    <dbReference type="NCBI Taxonomy" id="121088"/>
    <lineage>
        <taxon>Eukaryota</taxon>
        <taxon>Viridiplantae</taxon>
        <taxon>Chlorophyta</taxon>
        <taxon>core chlorophytes</taxon>
        <taxon>Ulvophyceae</taxon>
        <taxon>TCBD clade</taxon>
        <taxon>Bryopsidales</taxon>
        <taxon>Ostreobineae</taxon>
        <taxon>Ostreobiaceae</taxon>
        <taxon>Ostreobium</taxon>
    </lineage>
</organism>
<dbReference type="OrthoDB" id="247542at2759"/>
<evidence type="ECO:0000256" key="1">
    <source>
        <dbReference type="ARBA" id="ARBA00010884"/>
    </source>
</evidence>
<dbReference type="PANTHER" id="PTHR10794:SF84">
    <property type="entry name" value="ESTERASE_LIPASE_THIOESTERASE FAMILY PROTEIN"/>
    <property type="match status" value="1"/>
</dbReference>
<dbReference type="Proteomes" id="UP000708148">
    <property type="component" value="Unassembled WGS sequence"/>
</dbReference>
<dbReference type="Pfam" id="PF00561">
    <property type="entry name" value="Abhydrolase_1"/>
    <property type="match status" value="1"/>
</dbReference>